<keyword evidence="2 4" id="KW-0378">Hydrolase</keyword>
<evidence type="ECO:0000313" key="4">
    <source>
        <dbReference type="EMBL" id="PIR90000.1"/>
    </source>
</evidence>
<feature type="binding site" evidence="3">
    <location>
        <position position="151"/>
    </location>
    <ligand>
        <name>a divalent metal cation</name>
        <dbReference type="ChEBI" id="CHEBI:60240"/>
        <label>2</label>
    </ligand>
</feature>
<dbReference type="PROSITE" id="PS01137">
    <property type="entry name" value="TATD_1"/>
    <property type="match status" value="1"/>
</dbReference>
<dbReference type="AlphaFoldDB" id="A0A2H0UVP3"/>
<reference evidence="5" key="1">
    <citation type="submission" date="2017-09" db="EMBL/GenBank/DDBJ databases">
        <title>Depth-based differentiation of microbial function through sediment-hosted aquifers and enrichment of novel symbionts in the deep terrestrial subsurface.</title>
        <authorList>
            <person name="Probst A.J."/>
            <person name="Ladd B."/>
            <person name="Jarett J.K."/>
            <person name="Geller-Mcgrath D.E."/>
            <person name="Sieber C.M.K."/>
            <person name="Emerson J.B."/>
            <person name="Anantharaman K."/>
            <person name="Thomas B.C."/>
            <person name="Malmstrom R."/>
            <person name="Stieglmeier M."/>
            <person name="Klingl A."/>
            <person name="Woyke T."/>
            <person name="Ryan C.M."/>
            <person name="Banfield J.F."/>
        </authorList>
    </citation>
    <scope>NUCLEOTIDE SEQUENCE [LARGE SCALE GENOMIC DNA]</scope>
</reference>
<proteinExistence type="predicted"/>
<dbReference type="GO" id="GO:0046872">
    <property type="term" value="F:metal ion binding"/>
    <property type="evidence" value="ECO:0007669"/>
    <property type="project" value="UniProtKB-KW"/>
</dbReference>
<dbReference type="PIRSF" id="PIRSF005902">
    <property type="entry name" value="DNase_TatD"/>
    <property type="match status" value="1"/>
</dbReference>
<evidence type="ECO:0000313" key="5">
    <source>
        <dbReference type="Proteomes" id="UP000230132"/>
    </source>
</evidence>
<feature type="binding site" evidence="3">
    <location>
        <position position="198"/>
    </location>
    <ligand>
        <name>a divalent metal cation</name>
        <dbReference type="ChEBI" id="CHEBI:60240"/>
        <label>1</label>
    </ligand>
</feature>
<keyword evidence="1 3" id="KW-0479">Metal-binding</keyword>
<dbReference type="InterPro" id="IPR032466">
    <property type="entry name" value="Metal_Hydrolase"/>
</dbReference>
<dbReference type="SUPFAM" id="SSF51556">
    <property type="entry name" value="Metallo-dependent hydrolases"/>
    <property type="match status" value="1"/>
</dbReference>
<dbReference type="InterPro" id="IPR001130">
    <property type="entry name" value="TatD-like"/>
</dbReference>
<evidence type="ECO:0000256" key="3">
    <source>
        <dbReference type="PIRSR" id="PIRSR005902-1"/>
    </source>
</evidence>
<gene>
    <name evidence="4" type="ORF">COU05_03430</name>
</gene>
<protein>
    <submittedName>
        <fullName evidence="4">Hydrolase TatD</fullName>
    </submittedName>
</protein>
<accession>A0A2H0UVP3</accession>
<dbReference type="InterPro" id="IPR015991">
    <property type="entry name" value="TatD/YcfH-like"/>
</dbReference>
<dbReference type="EMBL" id="PFAX01000036">
    <property type="protein sequence ID" value="PIR90000.1"/>
    <property type="molecule type" value="Genomic_DNA"/>
</dbReference>
<dbReference type="Proteomes" id="UP000230132">
    <property type="component" value="Unassembled WGS sequence"/>
</dbReference>
<dbReference type="NCBIfam" id="TIGR00010">
    <property type="entry name" value="YchF/TatD family DNA exonuclease"/>
    <property type="match status" value="1"/>
</dbReference>
<dbReference type="GO" id="GO:0016788">
    <property type="term" value="F:hydrolase activity, acting on ester bonds"/>
    <property type="evidence" value="ECO:0007669"/>
    <property type="project" value="InterPro"/>
</dbReference>
<feature type="binding site" evidence="3">
    <location>
        <position position="6"/>
    </location>
    <ligand>
        <name>a divalent metal cation</name>
        <dbReference type="ChEBI" id="CHEBI:60240"/>
        <label>1</label>
    </ligand>
</feature>
<feature type="binding site" evidence="3">
    <location>
        <position position="92"/>
    </location>
    <ligand>
        <name>a divalent metal cation</name>
        <dbReference type="ChEBI" id="CHEBI:60240"/>
        <label>1</label>
    </ligand>
</feature>
<feature type="binding site" evidence="3">
    <location>
        <position position="125"/>
    </location>
    <ligand>
        <name>a divalent metal cation</name>
        <dbReference type="ChEBI" id="CHEBI:60240"/>
        <label>2</label>
    </ligand>
</feature>
<evidence type="ECO:0000256" key="2">
    <source>
        <dbReference type="ARBA" id="ARBA00022801"/>
    </source>
</evidence>
<comment type="caution">
    <text evidence="4">The sequence shown here is derived from an EMBL/GenBank/DDBJ whole genome shotgun (WGS) entry which is preliminary data.</text>
</comment>
<dbReference type="Pfam" id="PF01026">
    <property type="entry name" value="TatD_DNase"/>
    <property type="match status" value="1"/>
</dbReference>
<name>A0A2H0UVP3_9BACT</name>
<dbReference type="PANTHER" id="PTHR46124:SF2">
    <property type="entry name" value="D-AMINOACYL-TRNA DEACYLASE"/>
    <property type="match status" value="1"/>
</dbReference>
<sequence length="258" mass="29650">MFVDTHSHLNFKAFDQDRDEVIKRTLKQGVFMINVGSDYETSRLAVEIAEKYEKGVWAAVALHPIHIKDEKFDYEKYKKLAMSSKKVVAIGETGLDAMYPNPEQEKIFLEHLKLAKELDLPVILHCRKAHKEMIQDLKLKVQDFQIRGVVHCFTGRWSEAKQYLDMGLYLGFNGIIFKFDVAETIKKMSLERILIETDCPYLTPPLPAEGHRAKAGADVRNEPLFVKYIAQRIAEIRGVPLDEIAQATTQNAKRLFKI</sequence>
<feature type="binding site" evidence="3">
    <location>
        <position position="8"/>
    </location>
    <ligand>
        <name>a divalent metal cation</name>
        <dbReference type="ChEBI" id="CHEBI:60240"/>
        <label>1</label>
    </ligand>
</feature>
<dbReference type="FunFam" id="3.20.20.140:FF:000005">
    <property type="entry name" value="TatD family hydrolase"/>
    <property type="match status" value="1"/>
</dbReference>
<dbReference type="CDD" id="cd01310">
    <property type="entry name" value="TatD_DNAse"/>
    <property type="match status" value="1"/>
</dbReference>
<dbReference type="Gene3D" id="3.20.20.140">
    <property type="entry name" value="Metal-dependent hydrolases"/>
    <property type="match status" value="1"/>
</dbReference>
<dbReference type="PANTHER" id="PTHR46124">
    <property type="entry name" value="D-AMINOACYL-TRNA DEACYLASE"/>
    <property type="match status" value="1"/>
</dbReference>
<dbReference type="PROSITE" id="PS01091">
    <property type="entry name" value="TATD_3"/>
    <property type="match status" value="1"/>
</dbReference>
<evidence type="ECO:0000256" key="1">
    <source>
        <dbReference type="ARBA" id="ARBA00022723"/>
    </source>
</evidence>
<organism evidence="4 5">
    <name type="scientific">bacterium (Candidatus Gribaldobacteria) CG10_big_fil_rev_8_21_14_0_10_37_21</name>
    <dbReference type="NCBI Taxonomy" id="2014275"/>
    <lineage>
        <taxon>Bacteria</taxon>
        <taxon>Candidatus Gribaldobacteria</taxon>
    </lineage>
</organism>
<dbReference type="GO" id="GO:0004536">
    <property type="term" value="F:DNA nuclease activity"/>
    <property type="evidence" value="ECO:0007669"/>
    <property type="project" value="InterPro"/>
</dbReference>
<dbReference type="InterPro" id="IPR018228">
    <property type="entry name" value="DNase_TatD-rel_CS"/>
</dbReference>